<evidence type="ECO:0000256" key="3">
    <source>
        <dbReference type="ARBA" id="ARBA00023015"/>
    </source>
</evidence>
<dbReference type="AlphaFoldDB" id="A0A427YH72"/>
<dbReference type="PANTHER" id="PTHR47660">
    <property type="entry name" value="TRANSCRIPTION FACTOR WITH C2H2 AND ZN(2)-CYS(6) DNA BINDING DOMAIN (EUROFUNG)-RELATED-RELATED"/>
    <property type="match status" value="1"/>
</dbReference>
<dbReference type="GO" id="GO:0003677">
    <property type="term" value="F:DNA binding"/>
    <property type="evidence" value="ECO:0007669"/>
    <property type="project" value="InterPro"/>
</dbReference>
<dbReference type="Pfam" id="PF04082">
    <property type="entry name" value="Fungal_trans"/>
    <property type="match status" value="1"/>
</dbReference>
<evidence type="ECO:0000313" key="9">
    <source>
        <dbReference type="Proteomes" id="UP000279259"/>
    </source>
</evidence>
<evidence type="ECO:0000256" key="4">
    <source>
        <dbReference type="ARBA" id="ARBA00023163"/>
    </source>
</evidence>
<protein>
    <recommendedName>
        <fullName evidence="7">Xylanolytic transcriptional activator regulatory domain-containing protein</fullName>
    </recommendedName>
</protein>
<feature type="region of interest" description="Disordered" evidence="6">
    <location>
        <begin position="375"/>
        <end position="397"/>
    </location>
</feature>
<keyword evidence="3" id="KW-0805">Transcription regulation</keyword>
<dbReference type="EMBL" id="RSCD01000010">
    <property type="protein sequence ID" value="RSH90377.1"/>
    <property type="molecule type" value="Genomic_DNA"/>
</dbReference>
<gene>
    <name evidence="8" type="ORF">EHS25_000982</name>
</gene>
<accession>A0A427YH72</accession>
<evidence type="ECO:0000313" key="8">
    <source>
        <dbReference type="EMBL" id="RSH90377.1"/>
    </source>
</evidence>
<keyword evidence="9" id="KW-1185">Reference proteome</keyword>
<reference evidence="8 9" key="1">
    <citation type="submission" date="2018-11" db="EMBL/GenBank/DDBJ databases">
        <title>Genome sequence of Saitozyma podzolica DSM 27192.</title>
        <authorList>
            <person name="Aliyu H."/>
            <person name="Gorte O."/>
            <person name="Ochsenreither K."/>
        </authorList>
    </citation>
    <scope>NUCLEOTIDE SEQUENCE [LARGE SCALE GENOMIC DNA]</scope>
    <source>
        <strain evidence="8 9">DSM 27192</strain>
    </source>
</reference>
<keyword evidence="5" id="KW-0539">Nucleus</keyword>
<dbReference type="STRING" id="1890683.A0A427YH72"/>
<dbReference type="GO" id="GO:0008270">
    <property type="term" value="F:zinc ion binding"/>
    <property type="evidence" value="ECO:0007669"/>
    <property type="project" value="InterPro"/>
</dbReference>
<dbReference type="OrthoDB" id="1405595at2759"/>
<evidence type="ECO:0000256" key="2">
    <source>
        <dbReference type="ARBA" id="ARBA00022833"/>
    </source>
</evidence>
<dbReference type="GO" id="GO:0006351">
    <property type="term" value="P:DNA-templated transcription"/>
    <property type="evidence" value="ECO:0007669"/>
    <property type="project" value="InterPro"/>
</dbReference>
<feature type="domain" description="Xylanolytic transcriptional activator regulatory" evidence="7">
    <location>
        <begin position="196"/>
        <end position="434"/>
    </location>
</feature>
<evidence type="ECO:0000256" key="1">
    <source>
        <dbReference type="ARBA" id="ARBA00022723"/>
    </source>
</evidence>
<evidence type="ECO:0000256" key="5">
    <source>
        <dbReference type="ARBA" id="ARBA00023242"/>
    </source>
</evidence>
<dbReference type="CDD" id="cd12148">
    <property type="entry name" value="fungal_TF_MHR"/>
    <property type="match status" value="1"/>
</dbReference>
<evidence type="ECO:0000259" key="7">
    <source>
        <dbReference type="Pfam" id="PF04082"/>
    </source>
</evidence>
<feature type="compositionally biased region" description="Low complexity" evidence="6">
    <location>
        <begin position="385"/>
        <end position="397"/>
    </location>
</feature>
<comment type="caution">
    <text evidence="8">The sequence shown here is derived from an EMBL/GenBank/DDBJ whole genome shotgun (WGS) entry which is preliminary data.</text>
</comment>
<sequence length="665" mass="72479">MPIPNATTISNNELFLLASTASQDEDPLSFLNLDVPLPGIYDWNFGDSDLNFFEPLNTNVGNGAEPDFGASSWFDTNAGMGLTNGVTLVPNKTPGDPGTGGTESESIHGQPHEIPDGQPDDSPWPHIYKPKTPDANVNLPTVFSSAAPPLVPPDDQILETARNTMITLVEHSHHGIWPSVEIGNFPSVQILTTCANLYHRHFHDWMPILNKEVFRMDQAPPMLLMGMAAIGSMYSRDGTQKLGSPLNELVRRGVLFIRENDRRFMFETNLIQASLLQSYYGMFCGSQKLFQQSESNRGMLITACKRMHLLRPGLSAVDEVKKRTPFPAPLDLERAVAEDDRRRRLGWGIYLLDTQLACLLNLPAQLSLTDIAAPLPTAGPEPTTPSSQPIESPASASSANPLLFSRVLEALLSEGRLSQPLSDLGYSIVAHTLYRLCLDAAAVQSLFSTPPSPSRYGLAFPPNIKHHPQALLDQLASHTFHSAASPTSLLLSCAALAYHAHLQFARVGFLERVKIAAGKSGTAASREAARVTLSEWINSDVVAARNIFAHAAMLRCLLWRFTFDTPPEVVWTFDAALCMWAVLRFSNNPIAMTGMPGPVVSWSESAAVDEWVKLGGGLIVQGLGNIGGLSISSLLQGFADRLDVLSWGLASQYRKVLLSLIQEST</sequence>
<keyword evidence="1" id="KW-0479">Metal-binding</keyword>
<dbReference type="PANTHER" id="PTHR47660:SF2">
    <property type="entry name" value="TRANSCRIPTION FACTOR WITH C2H2 AND ZN(2)-CYS(6) DNA BINDING DOMAIN (EUROFUNG)"/>
    <property type="match status" value="1"/>
</dbReference>
<evidence type="ECO:0000256" key="6">
    <source>
        <dbReference type="SAM" id="MobiDB-lite"/>
    </source>
</evidence>
<keyword evidence="2" id="KW-0862">Zinc</keyword>
<organism evidence="8 9">
    <name type="scientific">Saitozyma podzolica</name>
    <dbReference type="NCBI Taxonomy" id="1890683"/>
    <lineage>
        <taxon>Eukaryota</taxon>
        <taxon>Fungi</taxon>
        <taxon>Dikarya</taxon>
        <taxon>Basidiomycota</taxon>
        <taxon>Agaricomycotina</taxon>
        <taxon>Tremellomycetes</taxon>
        <taxon>Tremellales</taxon>
        <taxon>Trimorphomycetaceae</taxon>
        <taxon>Saitozyma</taxon>
    </lineage>
</organism>
<feature type="region of interest" description="Disordered" evidence="6">
    <location>
        <begin position="88"/>
        <end position="126"/>
    </location>
</feature>
<proteinExistence type="predicted"/>
<name>A0A427YH72_9TREE</name>
<dbReference type="InterPro" id="IPR007219">
    <property type="entry name" value="XnlR_reg_dom"/>
</dbReference>
<keyword evidence="4" id="KW-0804">Transcription</keyword>
<dbReference type="Proteomes" id="UP000279259">
    <property type="component" value="Unassembled WGS sequence"/>
</dbReference>